<dbReference type="Pfam" id="PF02599">
    <property type="entry name" value="CsrA"/>
    <property type="match status" value="1"/>
</dbReference>
<dbReference type="EMBL" id="CP036276">
    <property type="protein sequence ID" value="QDU46629.1"/>
    <property type="molecule type" value="Genomic_DNA"/>
</dbReference>
<dbReference type="Gene3D" id="2.60.40.4380">
    <property type="entry name" value="Translational regulator CsrA"/>
    <property type="match status" value="1"/>
</dbReference>
<dbReference type="GO" id="GO:0003723">
    <property type="term" value="F:RNA binding"/>
    <property type="evidence" value="ECO:0007669"/>
    <property type="project" value="InterPro"/>
</dbReference>
<dbReference type="SUPFAM" id="SSF117130">
    <property type="entry name" value="CsrA-like"/>
    <property type="match status" value="1"/>
</dbReference>
<protein>
    <submittedName>
        <fullName evidence="1">Carbon storage regulator</fullName>
    </submittedName>
</protein>
<dbReference type="RefSeq" id="WP_197533453.1">
    <property type="nucleotide sequence ID" value="NZ_CAXBED010000036.1"/>
</dbReference>
<proteinExistence type="predicted"/>
<dbReference type="InterPro" id="IPR036107">
    <property type="entry name" value="CsrA_sf"/>
</dbReference>
<dbReference type="GO" id="GO:0006402">
    <property type="term" value="P:mRNA catabolic process"/>
    <property type="evidence" value="ECO:0007669"/>
    <property type="project" value="InterPro"/>
</dbReference>
<reference evidence="1 2" key="1">
    <citation type="submission" date="2019-02" db="EMBL/GenBank/DDBJ databases">
        <title>Deep-cultivation of Planctomycetes and their phenomic and genomic characterization uncovers novel biology.</title>
        <authorList>
            <person name="Wiegand S."/>
            <person name="Jogler M."/>
            <person name="Boedeker C."/>
            <person name="Pinto D."/>
            <person name="Vollmers J."/>
            <person name="Rivas-Marin E."/>
            <person name="Kohn T."/>
            <person name="Peeters S.H."/>
            <person name="Heuer A."/>
            <person name="Rast P."/>
            <person name="Oberbeckmann S."/>
            <person name="Bunk B."/>
            <person name="Jeske O."/>
            <person name="Meyerdierks A."/>
            <person name="Storesund J.E."/>
            <person name="Kallscheuer N."/>
            <person name="Luecker S."/>
            <person name="Lage O.M."/>
            <person name="Pohl T."/>
            <person name="Merkel B.J."/>
            <person name="Hornburger P."/>
            <person name="Mueller R.-W."/>
            <person name="Bruemmer F."/>
            <person name="Labrenz M."/>
            <person name="Spormann A.M."/>
            <person name="Op den Camp H."/>
            <person name="Overmann J."/>
            <person name="Amann R."/>
            <person name="Jetten M.S.M."/>
            <person name="Mascher T."/>
            <person name="Medema M.H."/>
            <person name="Devos D.P."/>
            <person name="Kaster A.-K."/>
            <person name="Ovreas L."/>
            <person name="Rohde M."/>
            <person name="Galperin M.Y."/>
            <person name="Jogler C."/>
        </authorList>
    </citation>
    <scope>NUCLEOTIDE SEQUENCE [LARGE SCALE GENOMIC DNA]</scope>
    <source>
        <strain evidence="1 2">Mal52</strain>
    </source>
</reference>
<organism evidence="1 2">
    <name type="scientific">Symmachiella dynata</name>
    <dbReference type="NCBI Taxonomy" id="2527995"/>
    <lineage>
        <taxon>Bacteria</taxon>
        <taxon>Pseudomonadati</taxon>
        <taxon>Planctomycetota</taxon>
        <taxon>Planctomycetia</taxon>
        <taxon>Planctomycetales</taxon>
        <taxon>Planctomycetaceae</taxon>
        <taxon>Symmachiella</taxon>
    </lineage>
</organism>
<sequence length="60" mass="6924">MQVISRAESESIQFGKNLTLTVVEITDEYVRLGITSTDGELNYWEEILYLKTQEAELQLN</sequence>
<name>A0A517ZVZ0_9PLAN</name>
<dbReference type="Proteomes" id="UP000319383">
    <property type="component" value="Chromosome"/>
</dbReference>
<accession>A0A517ZVZ0</accession>
<evidence type="ECO:0000313" key="1">
    <source>
        <dbReference type="EMBL" id="QDU46629.1"/>
    </source>
</evidence>
<keyword evidence="2" id="KW-1185">Reference proteome</keyword>
<dbReference type="GO" id="GO:0006109">
    <property type="term" value="P:regulation of carbohydrate metabolic process"/>
    <property type="evidence" value="ECO:0007669"/>
    <property type="project" value="InterPro"/>
</dbReference>
<dbReference type="InterPro" id="IPR003751">
    <property type="entry name" value="CsrA"/>
</dbReference>
<dbReference type="AlphaFoldDB" id="A0A517ZVZ0"/>
<evidence type="ECO:0000313" key="2">
    <source>
        <dbReference type="Proteomes" id="UP000319383"/>
    </source>
</evidence>
<gene>
    <name evidence="1" type="ORF">Mal52_51510</name>
</gene>
<dbReference type="KEGG" id="sdyn:Mal52_51510"/>